<sequence>MVPPPKRVDAVEVHNTTDHPVKFKVAYDNHKDKSEIVEEHTVGPKSSHTFGEKQLDMGGWQPLPPS</sequence>
<comment type="caution">
    <text evidence="2">The sequence shown here is derived from an EMBL/GenBank/DDBJ whole genome shotgun (WGS) entry which is preliminary data.</text>
</comment>
<gene>
    <name evidence="2" type="ORF">GPECTOR_100g17</name>
</gene>
<protein>
    <recommendedName>
        <fullName evidence="4">MSP domain-containing protein</fullName>
    </recommendedName>
</protein>
<proteinExistence type="predicted"/>
<feature type="region of interest" description="Disordered" evidence="1">
    <location>
        <begin position="38"/>
        <end position="66"/>
    </location>
</feature>
<dbReference type="OrthoDB" id="534196at2759"/>
<accession>A0A150G120</accession>
<reference evidence="3" key="1">
    <citation type="journal article" date="2016" name="Nat. Commun.">
        <title>The Gonium pectorale genome demonstrates co-option of cell cycle regulation during the evolution of multicellularity.</title>
        <authorList>
            <person name="Hanschen E.R."/>
            <person name="Marriage T.N."/>
            <person name="Ferris P.J."/>
            <person name="Hamaji T."/>
            <person name="Toyoda A."/>
            <person name="Fujiyama A."/>
            <person name="Neme R."/>
            <person name="Noguchi H."/>
            <person name="Minakuchi Y."/>
            <person name="Suzuki M."/>
            <person name="Kawai-Toyooka H."/>
            <person name="Smith D.R."/>
            <person name="Sparks H."/>
            <person name="Anderson J."/>
            <person name="Bakaric R."/>
            <person name="Luria V."/>
            <person name="Karger A."/>
            <person name="Kirschner M.W."/>
            <person name="Durand P.M."/>
            <person name="Michod R.E."/>
            <person name="Nozaki H."/>
            <person name="Olson B.J."/>
        </authorList>
    </citation>
    <scope>NUCLEOTIDE SEQUENCE [LARGE SCALE GENOMIC DNA]</scope>
    <source>
        <strain evidence="3">NIES-2863</strain>
    </source>
</reference>
<dbReference type="EMBL" id="LSYV01000101">
    <property type="protein sequence ID" value="KXZ43145.1"/>
    <property type="molecule type" value="Genomic_DNA"/>
</dbReference>
<evidence type="ECO:0000256" key="1">
    <source>
        <dbReference type="SAM" id="MobiDB-lite"/>
    </source>
</evidence>
<keyword evidence="3" id="KW-1185">Reference proteome</keyword>
<organism evidence="2 3">
    <name type="scientific">Gonium pectorale</name>
    <name type="common">Green alga</name>
    <dbReference type="NCBI Taxonomy" id="33097"/>
    <lineage>
        <taxon>Eukaryota</taxon>
        <taxon>Viridiplantae</taxon>
        <taxon>Chlorophyta</taxon>
        <taxon>core chlorophytes</taxon>
        <taxon>Chlorophyceae</taxon>
        <taxon>CS clade</taxon>
        <taxon>Chlamydomonadales</taxon>
        <taxon>Volvocaceae</taxon>
        <taxon>Gonium</taxon>
    </lineage>
</organism>
<evidence type="ECO:0008006" key="4">
    <source>
        <dbReference type="Google" id="ProtNLM"/>
    </source>
</evidence>
<dbReference type="Proteomes" id="UP000075714">
    <property type="component" value="Unassembled WGS sequence"/>
</dbReference>
<evidence type="ECO:0000313" key="3">
    <source>
        <dbReference type="Proteomes" id="UP000075714"/>
    </source>
</evidence>
<evidence type="ECO:0000313" key="2">
    <source>
        <dbReference type="EMBL" id="KXZ43145.1"/>
    </source>
</evidence>
<dbReference type="AlphaFoldDB" id="A0A150G120"/>
<name>A0A150G120_GONPE</name>